<sequence>MTSELVAADPDLMSYQNRNNQTNYKDLRPRQGGTLGRHIYKSYSYVKTPATQEPLPVLLLDFISCVCLCAMDTLEYNVLRERACNAPGALLQPSVEEMQQWVTSLNRRRSLHFTAGMEPSGHYEASFRELEQRYQLEDVWGHNTTPAMQTLECIQKVKQALVEEAADDTISSSTFSVLVALSVVAAVAIVLTWPQRWKQEWMKGPLGVVRCGELVLERRPHGLVRKAVPVNASCAAGITAHEHE</sequence>
<protein>
    <submittedName>
        <fullName evidence="1">Uncharacterized protein</fullName>
    </submittedName>
</protein>
<dbReference type="InParanoid" id="D8UDL3"/>
<gene>
    <name evidence="1" type="ORF">VOLCADRAFT_97772</name>
</gene>
<dbReference type="AlphaFoldDB" id="D8UDL3"/>
<dbReference type="RefSeq" id="XP_002956727.1">
    <property type="nucleotide sequence ID" value="XM_002956681.1"/>
</dbReference>
<evidence type="ECO:0000313" key="1">
    <source>
        <dbReference type="EMBL" id="EFJ42184.1"/>
    </source>
</evidence>
<proteinExistence type="predicted"/>
<keyword evidence="2" id="KW-1185">Reference proteome</keyword>
<reference evidence="1 2" key="1">
    <citation type="journal article" date="2010" name="Science">
        <title>Genomic analysis of organismal complexity in the multicellular green alga Volvox carteri.</title>
        <authorList>
            <person name="Prochnik S.E."/>
            <person name="Umen J."/>
            <person name="Nedelcu A.M."/>
            <person name="Hallmann A."/>
            <person name="Miller S.M."/>
            <person name="Nishii I."/>
            <person name="Ferris P."/>
            <person name="Kuo A."/>
            <person name="Mitros T."/>
            <person name="Fritz-Laylin L.K."/>
            <person name="Hellsten U."/>
            <person name="Chapman J."/>
            <person name="Simakov O."/>
            <person name="Rensing S.A."/>
            <person name="Terry A."/>
            <person name="Pangilinan J."/>
            <person name="Kapitonov V."/>
            <person name="Jurka J."/>
            <person name="Salamov A."/>
            <person name="Shapiro H."/>
            <person name="Schmutz J."/>
            <person name="Grimwood J."/>
            <person name="Lindquist E."/>
            <person name="Lucas S."/>
            <person name="Grigoriev I.V."/>
            <person name="Schmitt R."/>
            <person name="Kirk D."/>
            <person name="Rokhsar D.S."/>
        </authorList>
    </citation>
    <scope>NUCLEOTIDE SEQUENCE [LARGE SCALE GENOMIC DNA]</scope>
    <source>
        <strain evidence="2">f. Nagariensis / Eve</strain>
    </source>
</reference>
<accession>D8UDL3</accession>
<organism evidence="2">
    <name type="scientific">Volvox carteri f. nagariensis</name>
    <dbReference type="NCBI Taxonomy" id="3068"/>
    <lineage>
        <taxon>Eukaryota</taxon>
        <taxon>Viridiplantae</taxon>
        <taxon>Chlorophyta</taxon>
        <taxon>core chlorophytes</taxon>
        <taxon>Chlorophyceae</taxon>
        <taxon>CS clade</taxon>
        <taxon>Chlamydomonadales</taxon>
        <taxon>Volvocaceae</taxon>
        <taxon>Volvox</taxon>
    </lineage>
</organism>
<dbReference type="KEGG" id="vcn:VOLCADRAFT_97772"/>
<dbReference type="OrthoDB" id="537881at2759"/>
<dbReference type="EMBL" id="GL378385">
    <property type="protein sequence ID" value="EFJ42184.1"/>
    <property type="molecule type" value="Genomic_DNA"/>
</dbReference>
<name>D8UDL3_VOLCA</name>
<dbReference type="GeneID" id="9627683"/>
<dbReference type="Proteomes" id="UP000001058">
    <property type="component" value="Unassembled WGS sequence"/>
</dbReference>
<evidence type="ECO:0000313" key="2">
    <source>
        <dbReference type="Proteomes" id="UP000001058"/>
    </source>
</evidence>